<proteinExistence type="predicted"/>
<reference evidence="2" key="1">
    <citation type="journal article" date="2014" name="Science">
        <title>The coffee genome provides insight into the convergent evolution of caffeine biosynthesis.</title>
        <authorList>
            <person name="Denoeud F."/>
            <person name="Carretero-Paulet L."/>
            <person name="Dereeper A."/>
            <person name="Droc G."/>
            <person name="Guyot R."/>
            <person name="Pietrella M."/>
            <person name="Zheng C."/>
            <person name="Alberti A."/>
            <person name="Anthony F."/>
            <person name="Aprea G."/>
            <person name="Aury J.M."/>
            <person name="Bento P."/>
            <person name="Bernard M."/>
            <person name="Bocs S."/>
            <person name="Campa C."/>
            <person name="Cenci A."/>
            <person name="Combes M.C."/>
            <person name="Crouzillat D."/>
            <person name="Da Silva C."/>
            <person name="Daddiego L."/>
            <person name="De Bellis F."/>
            <person name="Dussert S."/>
            <person name="Garsmeur O."/>
            <person name="Gayraud T."/>
            <person name="Guignon V."/>
            <person name="Jahn K."/>
            <person name="Jamilloux V."/>
            <person name="Joet T."/>
            <person name="Labadie K."/>
            <person name="Lan T."/>
            <person name="Leclercq J."/>
            <person name="Lepelley M."/>
            <person name="Leroy T."/>
            <person name="Li L.T."/>
            <person name="Librado P."/>
            <person name="Lopez L."/>
            <person name="Munoz A."/>
            <person name="Noel B."/>
            <person name="Pallavicini A."/>
            <person name="Perrotta G."/>
            <person name="Poncet V."/>
            <person name="Pot D."/>
            <person name="Priyono X."/>
            <person name="Rigoreau M."/>
            <person name="Rouard M."/>
            <person name="Rozas J."/>
            <person name="Tranchant-Dubreuil C."/>
            <person name="VanBuren R."/>
            <person name="Zhang Q."/>
            <person name="Andrade A.C."/>
            <person name="Argout X."/>
            <person name="Bertrand B."/>
            <person name="de Kochko A."/>
            <person name="Graziosi G."/>
            <person name="Henry R.J."/>
            <person name="Jayarama X."/>
            <person name="Ming R."/>
            <person name="Nagai C."/>
            <person name="Rounsley S."/>
            <person name="Sankoff D."/>
            <person name="Giuliano G."/>
            <person name="Albert V.A."/>
            <person name="Wincker P."/>
            <person name="Lashermes P."/>
        </authorList>
    </citation>
    <scope>NUCLEOTIDE SEQUENCE [LARGE SCALE GENOMIC DNA]</scope>
    <source>
        <strain evidence="2">cv. DH200-94</strain>
    </source>
</reference>
<dbReference type="Gramene" id="CDP03221">
    <property type="protein sequence ID" value="CDP03221"/>
    <property type="gene ID" value="GSCOC_T00041730001"/>
</dbReference>
<dbReference type="Proteomes" id="UP000295252">
    <property type="component" value="Chromosome VIII"/>
</dbReference>
<evidence type="ECO:0000313" key="1">
    <source>
        <dbReference type="EMBL" id="CDP03221.1"/>
    </source>
</evidence>
<evidence type="ECO:0000313" key="2">
    <source>
        <dbReference type="Proteomes" id="UP000295252"/>
    </source>
</evidence>
<organism evidence="1 2">
    <name type="scientific">Coffea canephora</name>
    <name type="common">Robusta coffee</name>
    <dbReference type="NCBI Taxonomy" id="49390"/>
    <lineage>
        <taxon>Eukaryota</taxon>
        <taxon>Viridiplantae</taxon>
        <taxon>Streptophyta</taxon>
        <taxon>Embryophyta</taxon>
        <taxon>Tracheophyta</taxon>
        <taxon>Spermatophyta</taxon>
        <taxon>Magnoliopsida</taxon>
        <taxon>eudicotyledons</taxon>
        <taxon>Gunneridae</taxon>
        <taxon>Pentapetalae</taxon>
        <taxon>asterids</taxon>
        <taxon>lamiids</taxon>
        <taxon>Gentianales</taxon>
        <taxon>Rubiaceae</taxon>
        <taxon>Ixoroideae</taxon>
        <taxon>Gardenieae complex</taxon>
        <taxon>Bertiereae - Coffeeae clade</taxon>
        <taxon>Coffeeae</taxon>
        <taxon>Coffea</taxon>
    </lineage>
</organism>
<dbReference type="EMBL" id="HG739093">
    <property type="protein sequence ID" value="CDP03221.1"/>
    <property type="molecule type" value="Genomic_DNA"/>
</dbReference>
<gene>
    <name evidence="1" type="ORF">GSCOC_T00041730001</name>
</gene>
<dbReference type="InParanoid" id="A0A068U421"/>
<protein>
    <submittedName>
        <fullName evidence="1">Uncharacterized protein</fullName>
    </submittedName>
</protein>
<dbReference type="PhylomeDB" id="A0A068U421"/>
<dbReference type="PANTHER" id="PTHR31513">
    <property type="entry name" value="EPHRIN TYPE-B RECEPTOR"/>
    <property type="match status" value="1"/>
</dbReference>
<sequence>MQNASKSYMASNLQCHLRDCPVELLHPPEDCNVNASLSFTLQICRVEDVIVEGLVEGSIIHFHWVRTVVVKPSGEISASGLGCIGGLGRGEVLPSGLSSGAGHGGRGGDTFYDGSYIAGGSVYGDADLPCQLGSGSGNDSLPDAAAGGGIIGKLFERNKF</sequence>
<dbReference type="AlphaFoldDB" id="A0A068U421"/>
<accession>A0A068U421</accession>
<dbReference type="STRING" id="49390.A0A068U421"/>
<keyword evidence="2" id="KW-1185">Reference proteome</keyword>
<dbReference type="OrthoDB" id="1938193at2759"/>
<dbReference type="PANTHER" id="PTHR31513:SF10">
    <property type="entry name" value="TYROSINE-PROTEIN KINASE EPHRIN TYPE A_B RECEPTOR-LIKE DOMAIN-CONTAINING PROTEIN"/>
    <property type="match status" value="1"/>
</dbReference>
<dbReference type="OMA" id="SYMASNL"/>
<name>A0A068U421_COFCA</name>